<dbReference type="AlphaFoldDB" id="A0A6S6QTD9"/>
<evidence type="ECO:0000256" key="3">
    <source>
        <dbReference type="ARBA" id="ARBA00023295"/>
    </source>
</evidence>
<dbReference type="GO" id="GO:0008422">
    <property type="term" value="F:beta-glucosidase activity"/>
    <property type="evidence" value="ECO:0007669"/>
    <property type="project" value="TreeGrafter"/>
</dbReference>
<dbReference type="InterPro" id="IPR001360">
    <property type="entry name" value="Glyco_hydro_1"/>
</dbReference>
<organism evidence="6 7">
    <name type="scientific">Anaerocolumna cellulosilytica</name>
    <dbReference type="NCBI Taxonomy" id="433286"/>
    <lineage>
        <taxon>Bacteria</taxon>
        <taxon>Bacillati</taxon>
        <taxon>Bacillota</taxon>
        <taxon>Clostridia</taxon>
        <taxon>Lachnospirales</taxon>
        <taxon>Lachnospiraceae</taxon>
        <taxon>Anaerocolumna</taxon>
    </lineage>
</organism>
<evidence type="ECO:0000313" key="6">
    <source>
        <dbReference type="EMBL" id="BCJ93894.1"/>
    </source>
</evidence>
<evidence type="ECO:0000256" key="2">
    <source>
        <dbReference type="ARBA" id="ARBA00022801"/>
    </source>
</evidence>
<keyword evidence="7" id="KW-1185">Reference proteome</keyword>
<keyword evidence="3 5" id="KW-0326">Glycosidase</keyword>
<name>A0A6S6QTD9_9FIRM</name>
<gene>
    <name evidence="6" type="ORF">acsn021_14630</name>
</gene>
<reference evidence="6 7" key="1">
    <citation type="journal article" date="2016" name="Int. J. Syst. Evol. Microbiol.">
        <title>Descriptions of Anaerotaenia torta gen. nov., sp. nov. and Anaerocolumna cellulosilytica gen. nov., sp. nov. isolated from a methanogenic reactor of cattle waste.</title>
        <authorList>
            <person name="Uek A."/>
            <person name="Ohtaki Y."/>
            <person name="Kaku N."/>
            <person name="Ueki K."/>
        </authorList>
    </citation>
    <scope>NUCLEOTIDE SEQUENCE [LARGE SCALE GENOMIC DNA]</scope>
    <source>
        <strain evidence="6 7">SN021</strain>
    </source>
</reference>
<dbReference type="PROSITE" id="PS00572">
    <property type="entry name" value="GLYCOSYL_HYDROL_F1_1"/>
    <property type="match status" value="1"/>
</dbReference>
<dbReference type="Pfam" id="PF00232">
    <property type="entry name" value="Glyco_hydro_1"/>
    <property type="match status" value="2"/>
</dbReference>
<dbReference type="InterPro" id="IPR018120">
    <property type="entry name" value="Glyco_hydro_1_AS"/>
</dbReference>
<evidence type="ECO:0000313" key="7">
    <source>
        <dbReference type="Proteomes" id="UP000515561"/>
    </source>
</evidence>
<protein>
    <submittedName>
        <fullName evidence="6">Glycosyl hydrolase</fullName>
    </submittedName>
</protein>
<dbReference type="PRINTS" id="PR00131">
    <property type="entry name" value="GLHYDRLASE1"/>
</dbReference>
<evidence type="ECO:0000256" key="4">
    <source>
        <dbReference type="RuleBase" id="RU003690"/>
    </source>
</evidence>
<proteinExistence type="inferred from homology"/>
<dbReference type="SUPFAM" id="SSF51445">
    <property type="entry name" value="(Trans)glycosidases"/>
    <property type="match status" value="1"/>
</dbReference>
<keyword evidence="2 5" id="KW-0378">Hydrolase</keyword>
<dbReference type="PROSITE" id="PS00653">
    <property type="entry name" value="GLYCOSYL_HYDROL_F1_2"/>
    <property type="match status" value="1"/>
</dbReference>
<dbReference type="Proteomes" id="UP000515561">
    <property type="component" value="Chromosome"/>
</dbReference>
<dbReference type="InterPro" id="IPR017853">
    <property type="entry name" value="GH"/>
</dbReference>
<dbReference type="GO" id="GO:0005829">
    <property type="term" value="C:cytosol"/>
    <property type="evidence" value="ECO:0007669"/>
    <property type="project" value="TreeGrafter"/>
</dbReference>
<dbReference type="KEGG" id="acel:acsn021_14630"/>
<comment type="similarity">
    <text evidence="1 4">Belongs to the glycosyl hydrolase 1 family.</text>
</comment>
<evidence type="ECO:0000256" key="1">
    <source>
        <dbReference type="ARBA" id="ARBA00010838"/>
    </source>
</evidence>
<dbReference type="PANTHER" id="PTHR10353:SF122">
    <property type="entry name" value="6-PHOSPHO-BETA-GLUCOSIDASE ASCB-RELATED"/>
    <property type="match status" value="1"/>
</dbReference>
<evidence type="ECO:0000256" key="5">
    <source>
        <dbReference type="RuleBase" id="RU004468"/>
    </source>
</evidence>
<sequence>MSLPQNFLWGGATAANQFEGGVFEGGKGLSTADVITAGSHTVARQITFTTKEGEKGAQGIMPAKDLPEGAVYGVQEGQYYPSHEGIDFYHRYKEDIALFAEMGFKCFRLSINWARLFPVGDETTPSEEGLAFYDNVFDELRRYNIEPVVTISHYETPLGLVNKYGGWSDRRCIDFFVNYCNTLFTRYKGKVKYWMTFNEINMMGFIPFFAGGVTKADANTQAQAVHHQFVASAKAVKLGHEIDPENKIGLMIAYGAIYGLTCKPEDQALAMEDTRNRHFYSDVMARGYYPAYKLKEYERLGIKITMDAKDEEILKEGCIDYLGFSYYTSHCVTSEEGEAIGGNFSMGVKNPYIKASDWGWQIDAIGLRIALNTLWERYQKPLFIVENGLGAVDKVEEDGSIQDDYRIEYLKDHVAQMDKAVNEDGVQLIGYTPWGCIDLVSAGTGEMKKRYGFIYVDRDDKGNGTLNRSRKKSFHWYKKVIESNGTEL</sequence>
<dbReference type="GO" id="GO:0016052">
    <property type="term" value="P:carbohydrate catabolic process"/>
    <property type="evidence" value="ECO:0007669"/>
    <property type="project" value="TreeGrafter"/>
</dbReference>
<dbReference type="NCBIfam" id="NF007154">
    <property type="entry name" value="PRK09589.1"/>
    <property type="match status" value="1"/>
</dbReference>
<dbReference type="InterPro" id="IPR033132">
    <property type="entry name" value="GH_1_N_CS"/>
</dbReference>
<dbReference type="Gene3D" id="3.20.20.80">
    <property type="entry name" value="Glycosidases"/>
    <property type="match status" value="1"/>
</dbReference>
<accession>A0A6S6QTD9</accession>
<dbReference type="RefSeq" id="WP_184092559.1">
    <property type="nucleotide sequence ID" value="NZ_AP023367.1"/>
</dbReference>
<dbReference type="NCBIfam" id="NF007158">
    <property type="entry name" value="PRK09593.1"/>
    <property type="match status" value="1"/>
</dbReference>
<dbReference type="EMBL" id="AP023367">
    <property type="protein sequence ID" value="BCJ93894.1"/>
    <property type="molecule type" value="Genomic_DNA"/>
</dbReference>
<dbReference type="PANTHER" id="PTHR10353">
    <property type="entry name" value="GLYCOSYL HYDROLASE"/>
    <property type="match status" value="1"/>
</dbReference>